<evidence type="ECO:0000256" key="6">
    <source>
        <dbReference type="ARBA" id="ARBA00023143"/>
    </source>
</evidence>
<dbReference type="SUPFAM" id="SSF64518">
    <property type="entry name" value="Phase 1 flagellin"/>
    <property type="match status" value="1"/>
</dbReference>
<sequence>MSNSLMNTAMSGINAAQVAMGVVSNNIANSKSEGYNRQNTVMTQNNGTMSPVGFIGNGTSVTTINREYSEFINQQFNSAETKHHALRAYNEQITKINNLLADKETSLSNSFEDFFKSIGTVESNAEDSAARTTVLGKAEGLVGRFKESDAFLRQLDSGINSQIEQNVKEINKYAEEIAKLNNEIIRMRGTGTGEPLALLDKRDLAVNKLNQLVEVNVTQQDGGVYNVSFGGGMSLVSGSKSYRMEAIPSSADSSRITLGYNNGTVGTREIDERFISGGKLGGALQVRRDVVDTTRNELNQLAMVMADQFNQVQTGGFDLNGDKGADFFTFTKPEVISNSDNKGTAGITVEYADSTKVKASDYTLKYEGGDWKVQRVSDREMVAVTKNGNTLEFDGLKVEINAENAQNHDKYTLKTVSNVIATLEVNIKDSSKLATAGEKGTGPSDNRNAKKFLELQDKRLVDGKASFAGAYASLVSTVGSKANSAKISVETQGHIVDKLKETRESISGVNMDEEYGELQRMQQYYLANARVIQTATTLFDAILGIR</sequence>
<name>A0A1N6MW30_9GAMM</name>
<comment type="subcellular location">
    <subcellularLocation>
        <location evidence="1 7">Bacterial flagellum</location>
    </subcellularLocation>
    <subcellularLocation>
        <location evidence="2 7">Secreted</location>
    </subcellularLocation>
</comment>
<evidence type="ECO:0000256" key="1">
    <source>
        <dbReference type="ARBA" id="ARBA00004365"/>
    </source>
</evidence>
<evidence type="ECO:0000256" key="3">
    <source>
        <dbReference type="ARBA" id="ARBA00009677"/>
    </source>
</evidence>
<dbReference type="Pfam" id="PF21158">
    <property type="entry name" value="flgK_1st_1"/>
    <property type="match status" value="1"/>
</dbReference>
<reference evidence="13" key="2">
    <citation type="submission" date="2016-12" db="EMBL/GenBank/DDBJ databases">
        <authorList>
            <person name="Song W.-J."/>
            <person name="Kurnit D.M."/>
        </authorList>
    </citation>
    <scope>NUCLEOTIDE SEQUENCE [LARGE SCALE GENOMIC DNA]</scope>
    <source>
        <strain evidence="13">HGB1681</strain>
    </source>
</reference>
<dbReference type="Proteomes" id="UP000224871">
    <property type="component" value="Unassembled WGS sequence"/>
</dbReference>
<dbReference type="InterPro" id="IPR001444">
    <property type="entry name" value="Flag_bb_rod_N"/>
</dbReference>
<dbReference type="InterPro" id="IPR053927">
    <property type="entry name" value="FlgK_helical"/>
</dbReference>
<dbReference type="PANTHER" id="PTHR30033:SF1">
    <property type="entry name" value="FLAGELLAR HOOK-ASSOCIATED PROTEIN 1"/>
    <property type="match status" value="1"/>
</dbReference>
<dbReference type="NCBIfam" id="TIGR02492">
    <property type="entry name" value="flgK_ends"/>
    <property type="match status" value="1"/>
</dbReference>
<dbReference type="Pfam" id="PF22638">
    <property type="entry name" value="FlgK_D1"/>
    <property type="match status" value="1"/>
</dbReference>
<feature type="domain" description="Flagellar basal body rod protein N-terminal" evidence="9">
    <location>
        <begin position="6"/>
        <end position="35"/>
    </location>
</feature>
<dbReference type="EMBL" id="NIBU01000049">
    <property type="protein sequence ID" value="PHM30997.1"/>
    <property type="molecule type" value="Genomic_DNA"/>
</dbReference>
<keyword evidence="6 7" id="KW-0975">Bacterial flagellum</keyword>
<evidence type="ECO:0000313" key="12">
    <source>
        <dbReference type="EMBL" id="PHM30997.1"/>
    </source>
</evidence>
<dbReference type="EMBL" id="FTLG01000083">
    <property type="protein sequence ID" value="SIP73093.1"/>
    <property type="molecule type" value="Genomic_DNA"/>
</dbReference>
<dbReference type="GO" id="GO:0009424">
    <property type="term" value="C:bacterial-type flagellum hook"/>
    <property type="evidence" value="ECO:0007669"/>
    <property type="project" value="UniProtKB-UniRule"/>
</dbReference>
<evidence type="ECO:0000259" key="11">
    <source>
        <dbReference type="Pfam" id="PF22638"/>
    </source>
</evidence>
<dbReference type="PRINTS" id="PR01005">
    <property type="entry name" value="FLGHOOKAP1"/>
</dbReference>
<protein>
    <recommendedName>
        <fullName evidence="4 7">Flagellar hook-associated protein 1</fullName>
        <shortName evidence="7">HAP1</shortName>
    </recommendedName>
</protein>
<evidence type="ECO:0000313" key="15">
    <source>
        <dbReference type="Proteomes" id="UP000224871"/>
    </source>
</evidence>
<evidence type="ECO:0000256" key="7">
    <source>
        <dbReference type="RuleBase" id="RU362065"/>
    </source>
</evidence>
<dbReference type="GO" id="GO:0044780">
    <property type="term" value="P:bacterial-type flagellum assembly"/>
    <property type="evidence" value="ECO:0007669"/>
    <property type="project" value="InterPro"/>
</dbReference>
<dbReference type="RefSeq" id="WP_086956305.1">
    <property type="nucleotide sequence ID" value="NZ_CAWNQC010000247.1"/>
</dbReference>
<feature type="coiled-coil region" evidence="8">
    <location>
        <begin position="163"/>
        <end position="190"/>
    </location>
</feature>
<feature type="domain" description="Flagellar hook-associated protein 1 D2-like" evidence="10">
    <location>
        <begin position="336"/>
        <end position="415"/>
    </location>
</feature>
<keyword evidence="13" id="KW-0282">Flagellum</keyword>
<feature type="domain" description="Flagellar hook-associated protein FlgK helical" evidence="11">
    <location>
        <begin position="94"/>
        <end position="328"/>
    </location>
</feature>
<dbReference type="OrthoDB" id="9802553at2"/>
<reference evidence="14" key="1">
    <citation type="submission" date="2016-12" db="EMBL/GenBank/DDBJ databases">
        <authorList>
            <person name="Gaudriault S."/>
        </authorList>
    </citation>
    <scope>NUCLEOTIDE SEQUENCE [LARGE SCALE GENOMIC DNA]</scope>
    <source>
        <strain evidence="14">HGB1681 (deposited as PTA-6826 in the American Type Culture Collection)</strain>
    </source>
</reference>
<keyword evidence="5 7" id="KW-0964">Secreted</keyword>
<dbReference type="InterPro" id="IPR049119">
    <property type="entry name" value="FlgK_D2-like"/>
</dbReference>
<dbReference type="AlphaFoldDB" id="A0A1N6MW30"/>
<dbReference type="Pfam" id="PF00460">
    <property type="entry name" value="Flg_bb_rod"/>
    <property type="match status" value="1"/>
</dbReference>
<keyword evidence="8" id="KW-0175">Coiled coil</keyword>
<evidence type="ECO:0000256" key="5">
    <source>
        <dbReference type="ARBA" id="ARBA00022525"/>
    </source>
</evidence>
<dbReference type="Proteomes" id="UP000196435">
    <property type="component" value="Unassembled WGS sequence"/>
</dbReference>
<reference evidence="12 15" key="3">
    <citation type="journal article" date="2017" name="Nat. Microbiol.">
        <title>Natural product diversity associated with the nematode symbionts Photorhabdus and Xenorhabdus.</title>
        <authorList>
            <person name="Tobias N.J."/>
            <person name="Wolff H."/>
            <person name="Djahanschiri B."/>
            <person name="Grundmann F."/>
            <person name="Kronenwerth M."/>
            <person name="Shi Y.M."/>
            <person name="Simonyi S."/>
            <person name="Grun P."/>
            <person name="Shapiro-Ilan D."/>
            <person name="Pidot S.J."/>
            <person name="Stinear T.P."/>
            <person name="Ebersberger I."/>
            <person name="Bode H.B."/>
        </authorList>
    </citation>
    <scope>NUCLEOTIDE SEQUENCE [LARGE SCALE GENOMIC DNA]</scope>
    <source>
        <strain evidence="12 15">DSM 16336</strain>
    </source>
</reference>
<dbReference type="GO" id="GO:0005198">
    <property type="term" value="F:structural molecule activity"/>
    <property type="evidence" value="ECO:0007669"/>
    <property type="project" value="UniProtKB-UniRule"/>
</dbReference>
<evidence type="ECO:0000256" key="8">
    <source>
        <dbReference type="SAM" id="Coils"/>
    </source>
</evidence>
<keyword evidence="13" id="KW-0966">Cell projection</keyword>
<evidence type="ECO:0000259" key="10">
    <source>
        <dbReference type="Pfam" id="PF21158"/>
    </source>
</evidence>
<dbReference type="InterPro" id="IPR002371">
    <property type="entry name" value="FlgK"/>
</dbReference>
<accession>A0A1N6MW30</accession>
<comment type="similarity">
    <text evidence="3 7">Belongs to the flagella basal body rod proteins family.</text>
</comment>
<dbReference type="PANTHER" id="PTHR30033">
    <property type="entry name" value="FLAGELLAR HOOK-ASSOCIATED PROTEIN 1"/>
    <property type="match status" value="1"/>
</dbReference>
<evidence type="ECO:0000313" key="14">
    <source>
        <dbReference type="Proteomes" id="UP000196435"/>
    </source>
</evidence>
<proteinExistence type="inferred from homology"/>
<organism evidence="13 14">
    <name type="scientific">Xenorhabdus innexi</name>
    <dbReference type="NCBI Taxonomy" id="290109"/>
    <lineage>
        <taxon>Bacteria</taxon>
        <taxon>Pseudomonadati</taxon>
        <taxon>Pseudomonadota</taxon>
        <taxon>Gammaproteobacteria</taxon>
        <taxon>Enterobacterales</taxon>
        <taxon>Morganellaceae</taxon>
        <taxon>Xenorhabdus</taxon>
    </lineage>
</organism>
<keyword evidence="13" id="KW-0969">Cilium</keyword>
<keyword evidence="15" id="KW-1185">Reference proteome</keyword>
<evidence type="ECO:0000256" key="2">
    <source>
        <dbReference type="ARBA" id="ARBA00004613"/>
    </source>
</evidence>
<evidence type="ECO:0000313" key="13">
    <source>
        <dbReference type="EMBL" id="SIP73093.1"/>
    </source>
</evidence>
<dbReference type="GO" id="GO:0005576">
    <property type="term" value="C:extracellular region"/>
    <property type="evidence" value="ECO:0007669"/>
    <property type="project" value="UniProtKB-SubCell"/>
</dbReference>
<evidence type="ECO:0000256" key="4">
    <source>
        <dbReference type="ARBA" id="ARBA00016244"/>
    </source>
</evidence>
<evidence type="ECO:0000259" key="9">
    <source>
        <dbReference type="Pfam" id="PF00460"/>
    </source>
</evidence>
<gene>
    <name evidence="7 13" type="primary">flgK</name>
    <name evidence="12" type="ORF">Xinn_03182</name>
    <name evidence="13" type="ORF">XIS1_1730010</name>
</gene>